<reference evidence="2" key="1">
    <citation type="submission" date="2023-06" db="EMBL/GenBank/DDBJ databases">
        <authorList>
            <consortium name="Lawrence Berkeley National Laboratory"/>
            <person name="Ahrendt S."/>
            <person name="Sahu N."/>
            <person name="Indic B."/>
            <person name="Wong-Bajracharya J."/>
            <person name="Merenyi Z."/>
            <person name="Ke H.-M."/>
            <person name="Monk M."/>
            <person name="Kocsube S."/>
            <person name="Drula E."/>
            <person name="Lipzen A."/>
            <person name="Balint B."/>
            <person name="Henrissat B."/>
            <person name="Andreopoulos B."/>
            <person name="Martin F.M."/>
            <person name="Harder C.B."/>
            <person name="Rigling D."/>
            <person name="Ford K.L."/>
            <person name="Foster G.D."/>
            <person name="Pangilinan J."/>
            <person name="Papanicolaou A."/>
            <person name="Barry K."/>
            <person name="LaButti K."/>
            <person name="Viragh M."/>
            <person name="Koriabine M."/>
            <person name="Yan M."/>
            <person name="Riley R."/>
            <person name="Champramary S."/>
            <person name="Plett K.L."/>
            <person name="Tsai I.J."/>
            <person name="Slot J."/>
            <person name="Sipos G."/>
            <person name="Plett J."/>
            <person name="Nagy L.G."/>
            <person name="Grigoriev I.V."/>
        </authorList>
    </citation>
    <scope>NUCLEOTIDE SEQUENCE</scope>
    <source>
        <strain evidence="2">FPL87.14</strain>
    </source>
</reference>
<proteinExistence type="predicted"/>
<accession>A0AA39J3F3</accession>
<feature type="region of interest" description="Disordered" evidence="1">
    <location>
        <begin position="158"/>
        <end position="218"/>
    </location>
</feature>
<organism evidence="2 3">
    <name type="scientific">Armillaria borealis</name>
    <dbReference type="NCBI Taxonomy" id="47425"/>
    <lineage>
        <taxon>Eukaryota</taxon>
        <taxon>Fungi</taxon>
        <taxon>Dikarya</taxon>
        <taxon>Basidiomycota</taxon>
        <taxon>Agaricomycotina</taxon>
        <taxon>Agaricomycetes</taxon>
        <taxon>Agaricomycetidae</taxon>
        <taxon>Agaricales</taxon>
        <taxon>Marasmiineae</taxon>
        <taxon>Physalacriaceae</taxon>
        <taxon>Armillaria</taxon>
    </lineage>
</organism>
<dbReference type="AlphaFoldDB" id="A0AA39J3F3"/>
<keyword evidence="3" id="KW-1185">Reference proteome</keyword>
<protein>
    <submittedName>
        <fullName evidence="2">Uncharacterized protein</fullName>
    </submittedName>
</protein>
<gene>
    <name evidence="2" type="ORF">EV421DRAFT_1909875</name>
</gene>
<dbReference type="EMBL" id="JAUEPT010000078">
    <property type="protein sequence ID" value="KAK0433678.1"/>
    <property type="molecule type" value="Genomic_DNA"/>
</dbReference>
<comment type="caution">
    <text evidence="2">The sequence shown here is derived from an EMBL/GenBank/DDBJ whole genome shotgun (WGS) entry which is preliminary data.</text>
</comment>
<sequence>MDGAIKALLSNPIKVAKLGDMAKDKGLAEFISEGLQLERQQRHLQLLVVKNKTYPNETNKETIKCKQLSLQKAIKILLAADQLCSMGYDKSKNVKGYKLNTKAQEKMRQVKLHRNSGMVDWNVHRAALIAMGTVNDSQLKGLPELKKEDIRQQAVDKNRAAAANIHKKKKTAKKRGKKGGKAMFTEEPEDEDDDDKDDDKTGWIYELNKHGNINTTDL</sequence>
<name>A0AA39J3F3_9AGAR</name>
<evidence type="ECO:0000313" key="3">
    <source>
        <dbReference type="Proteomes" id="UP001175226"/>
    </source>
</evidence>
<evidence type="ECO:0000313" key="2">
    <source>
        <dbReference type="EMBL" id="KAK0433678.1"/>
    </source>
</evidence>
<feature type="compositionally biased region" description="Basic residues" evidence="1">
    <location>
        <begin position="165"/>
        <end position="180"/>
    </location>
</feature>
<evidence type="ECO:0000256" key="1">
    <source>
        <dbReference type="SAM" id="MobiDB-lite"/>
    </source>
</evidence>
<feature type="compositionally biased region" description="Acidic residues" evidence="1">
    <location>
        <begin position="186"/>
        <end position="197"/>
    </location>
</feature>
<dbReference type="Proteomes" id="UP001175226">
    <property type="component" value="Unassembled WGS sequence"/>
</dbReference>